<keyword evidence="1" id="KW-0472">Membrane</keyword>
<organism evidence="2">
    <name type="scientific">Candidatus Methanomethylicus mesodigestus</name>
    <dbReference type="NCBI Taxonomy" id="1867258"/>
    <lineage>
        <taxon>Archaea</taxon>
        <taxon>Thermoproteota</taxon>
        <taxon>Methanosuratincolia</taxon>
        <taxon>Candidatus Methanomethylicales</taxon>
        <taxon>Candidatus Methanomethylicaceae</taxon>
        <taxon>Candidatus Methanomethylicus</taxon>
    </lineage>
</organism>
<evidence type="ECO:0000313" key="2">
    <source>
        <dbReference type="EMBL" id="HFK20252.1"/>
    </source>
</evidence>
<protein>
    <submittedName>
        <fullName evidence="2">Uncharacterized protein</fullName>
    </submittedName>
</protein>
<keyword evidence="1" id="KW-0812">Transmembrane</keyword>
<name>A0A7C3ISK6_9CREN</name>
<evidence type="ECO:0000256" key="1">
    <source>
        <dbReference type="SAM" id="Phobius"/>
    </source>
</evidence>
<reference evidence="2" key="1">
    <citation type="journal article" date="2020" name="mSystems">
        <title>Genome- and Community-Level Interaction Insights into Carbon Utilization and Element Cycling Functions of Hydrothermarchaeota in Hydrothermal Sediment.</title>
        <authorList>
            <person name="Zhou Z."/>
            <person name="Liu Y."/>
            <person name="Xu W."/>
            <person name="Pan J."/>
            <person name="Luo Z.H."/>
            <person name="Li M."/>
        </authorList>
    </citation>
    <scope>NUCLEOTIDE SEQUENCE [LARGE SCALE GENOMIC DNA]</scope>
    <source>
        <strain evidence="2">SpSt-468</strain>
    </source>
</reference>
<feature type="transmembrane region" description="Helical" evidence="1">
    <location>
        <begin position="12"/>
        <end position="32"/>
    </location>
</feature>
<accession>A0A7C3ISK6</accession>
<keyword evidence="1" id="KW-1133">Transmembrane helix</keyword>
<sequence length="85" mass="9137">MSDLTVALIESLVGMVVTLTLLGALAAIFHLIGKYELMAKRKSAAPPLVIPSQAGLDDDSPYIAVAAYLYLKESSKKRRKGDETT</sequence>
<dbReference type="AlphaFoldDB" id="A0A7C3ISK6"/>
<dbReference type="EMBL" id="DSTX01000002">
    <property type="protein sequence ID" value="HFK20252.1"/>
    <property type="molecule type" value="Genomic_DNA"/>
</dbReference>
<comment type="caution">
    <text evidence="2">The sequence shown here is derived from an EMBL/GenBank/DDBJ whole genome shotgun (WGS) entry which is preliminary data.</text>
</comment>
<gene>
    <name evidence="2" type="ORF">ENS19_03125</name>
</gene>
<proteinExistence type="predicted"/>